<protein>
    <submittedName>
        <fullName evidence="1">Phosphoribosyl transferase domain</fullName>
    </submittedName>
</protein>
<dbReference type="GO" id="GO:0016740">
    <property type="term" value="F:transferase activity"/>
    <property type="evidence" value="ECO:0007669"/>
    <property type="project" value="UniProtKB-KW"/>
</dbReference>
<name>A0A2P6TWB8_CHLSO</name>
<dbReference type="OrthoDB" id="511609at2759"/>
<keyword evidence="1" id="KW-0808">Transferase</keyword>
<comment type="caution">
    <text evidence="1">The sequence shown here is derived from an EMBL/GenBank/DDBJ whole genome shotgun (WGS) entry which is preliminary data.</text>
</comment>
<gene>
    <name evidence="1" type="ORF">C2E21_2830</name>
</gene>
<sequence length="133" mass="15059">MSRLLATTTLRAPACRAQAPRRLSRRSCVTRAAWSSPFDSWAANQPPEQRFRSLFAADYLPPTDNPLTVYDARDALEVCGGLWGESRQDCLTVFGLDAEQVDRYYSTVMTLEQALSHDTDPEEEAYHRGQERC</sequence>
<evidence type="ECO:0000313" key="1">
    <source>
        <dbReference type="EMBL" id="PRW58357.1"/>
    </source>
</evidence>
<dbReference type="EMBL" id="LHPG02000005">
    <property type="protein sequence ID" value="PRW58357.1"/>
    <property type="molecule type" value="Genomic_DNA"/>
</dbReference>
<dbReference type="AlphaFoldDB" id="A0A2P6TWB8"/>
<dbReference type="Proteomes" id="UP000239899">
    <property type="component" value="Unassembled WGS sequence"/>
</dbReference>
<reference evidence="1 2" key="1">
    <citation type="journal article" date="2018" name="Plant J.">
        <title>Genome sequences of Chlorella sorokiniana UTEX 1602 and Micractinium conductrix SAG 241.80: implications to maltose excretion by a green alga.</title>
        <authorList>
            <person name="Arriola M.B."/>
            <person name="Velmurugan N."/>
            <person name="Zhang Y."/>
            <person name="Plunkett M.H."/>
            <person name="Hondzo H."/>
            <person name="Barney B.M."/>
        </authorList>
    </citation>
    <scope>NUCLEOTIDE SEQUENCE [LARGE SCALE GENOMIC DNA]</scope>
    <source>
        <strain evidence="2">UTEX 1602</strain>
    </source>
</reference>
<proteinExistence type="predicted"/>
<accession>A0A2P6TWB8</accession>
<keyword evidence="2" id="KW-1185">Reference proteome</keyword>
<organism evidence="1 2">
    <name type="scientific">Chlorella sorokiniana</name>
    <name type="common">Freshwater green alga</name>
    <dbReference type="NCBI Taxonomy" id="3076"/>
    <lineage>
        <taxon>Eukaryota</taxon>
        <taxon>Viridiplantae</taxon>
        <taxon>Chlorophyta</taxon>
        <taxon>core chlorophytes</taxon>
        <taxon>Trebouxiophyceae</taxon>
        <taxon>Chlorellales</taxon>
        <taxon>Chlorellaceae</taxon>
        <taxon>Chlorella clade</taxon>
        <taxon>Chlorella</taxon>
    </lineage>
</organism>
<evidence type="ECO:0000313" key="2">
    <source>
        <dbReference type="Proteomes" id="UP000239899"/>
    </source>
</evidence>